<dbReference type="Pfam" id="PF01148">
    <property type="entry name" value="CTP_transf_1"/>
    <property type="match status" value="1"/>
</dbReference>
<keyword evidence="10 25" id="KW-0808">Transferase</keyword>
<evidence type="ECO:0000256" key="19">
    <source>
        <dbReference type="ARBA" id="ARBA00031825"/>
    </source>
</evidence>
<evidence type="ECO:0000256" key="3">
    <source>
        <dbReference type="ARBA" id="ARBA00005119"/>
    </source>
</evidence>
<feature type="transmembrane region" description="Helical" evidence="24">
    <location>
        <begin position="176"/>
        <end position="195"/>
    </location>
</feature>
<keyword evidence="14" id="KW-0443">Lipid metabolism</keyword>
<comment type="pathway">
    <text evidence="3">Phospholipid metabolism; CDP-diacylglycerol biosynthesis; CDP-diacylglycerol from sn-glycerol 3-phosphate: step 3/3.</text>
</comment>
<comment type="catalytic activity">
    <reaction evidence="1">
        <text>a 1,2-diacyl-sn-glycero-3-phosphate + CTP + H(+) = a CDP-1,2-diacyl-sn-glycerol + diphosphate</text>
        <dbReference type="Rhea" id="RHEA:16229"/>
        <dbReference type="ChEBI" id="CHEBI:15378"/>
        <dbReference type="ChEBI" id="CHEBI:33019"/>
        <dbReference type="ChEBI" id="CHEBI:37563"/>
        <dbReference type="ChEBI" id="CHEBI:58332"/>
        <dbReference type="ChEBI" id="CHEBI:58608"/>
        <dbReference type="EC" id="2.7.7.41"/>
    </reaction>
</comment>
<gene>
    <name evidence="25" type="ORF">BXY75_2660</name>
</gene>
<dbReference type="PANTHER" id="PTHR46382">
    <property type="entry name" value="PHOSPHATIDATE CYTIDYLYLTRANSFERASE"/>
    <property type="match status" value="1"/>
</dbReference>
<keyword evidence="15 24" id="KW-0472">Membrane</keyword>
<protein>
    <recommendedName>
        <fullName evidence="7">Phosphatidate cytidylyltransferase</fullName>
        <ecNumber evidence="6">2.7.7.41</ecNumber>
    </recommendedName>
    <alternativeName>
        <fullName evidence="20">CDP-DAG synthase</fullName>
    </alternativeName>
    <alternativeName>
        <fullName evidence="22">CDP-DG synthase</fullName>
    </alternativeName>
    <alternativeName>
        <fullName evidence="18">CDP-diacylglycerol synthase</fullName>
    </alternativeName>
    <alternativeName>
        <fullName evidence="21">CDP-diglyceride pyrophosphorylase</fullName>
    </alternativeName>
    <alternativeName>
        <fullName evidence="23">CDP-diglyceride synthase</fullName>
    </alternativeName>
    <alternativeName>
        <fullName evidence="19">CTP:phosphatidate cytidylyltransferase</fullName>
    </alternativeName>
</protein>
<evidence type="ECO:0000256" key="2">
    <source>
        <dbReference type="ARBA" id="ARBA00004651"/>
    </source>
</evidence>
<dbReference type="AlphaFoldDB" id="A0A3L9YAU4"/>
<comment type="similarity">
    <text evidence="5">Belongs to the CDS family.</text>
</comment>
<dbReference type="EC" id="2.7.7.41" evidence="6"/>
<evidence type="ECO:0000256" key="7">
    <source>
        <dbReference type="ARBA" id="ARBA00019373"/>
    </source>
</evidence>
<dbReference type="Proteomes" id="UP000271339">
    <property type="component" value="Unassembled WGS sequence"/>
</dbReference>
<sequence length="275" mass="31154">MKEVIVRTISGVLYIAIVVFSMFTSREWFMVLFFFLAAITLREFLKLIHLGSYLAYFLLAAALYFLSYAVFDKNAVSLLLILSCFVNLFLFKDLLWVSKIPMFEKKKYIAVIFYLISGFVFLTLIPMHTGEFSPDYIMGVFVLIWANDTFAFVIGKTFGRHKLLERISPKKTIEGFLGGLVGSICASLLIFEYLSTHYISTIDNNALWIWISLAVIVSVFGTIGDLIQSKFKRQAGVKDSGALMPGHGGVYDRLDSIVYASPFIFAFLEVIEYVS</sequence>
<evidence type="ECO:0000256" key="4">
    <source>
        <dbReference type="ARBA" id="ARBA00005189"/>
    </source>
</evidence>
<evidence type="ECO:0000256" key="5">
    <source>
        <dbReference type="ARBA" id="ARBA00010185"/>
    </source>
</evidence>
<name>A0A3L9YAU4_9FLAO</name>
<keyword evidence="8" id="KW-1003">Cell membrane</keyword>
<keyword evidence="17" id="KW-1208">Phospholipid metabolism</keyword>
<evidence type="ECO:0000256" key="13">
    <source>
        <dbReference type="ARBA" id="ARBA00022989"/>
    </source>
</evidence>
<evidence type="ECO:0000256" key="17">
    <source>
        <dbReference type="ARBA" id="ARBA00023264"/>
    </source>
</evidence>
<evidence type="ECO:0000256" key="21">
    <source>
        <dbReference type="ARBA" id="ARBA00032396"/>
    </source>
</evidence>
<keyword evidence="13 24" id="KW-1133">Transmembrane helix</keyword>
<evidence type="ECO:0000256" key="24">
    <source>
        <dbReference type="SAM" id="Phobius"/>
    </source>
</evidence>
<evidence type="ECO:0000256" key="8">
    <source>
        <dbReference type="ARBA" id="ARBA00022475"/>
    </source>
</evidence>
<comment type="subcellular location">
    <subcellularLocation>
        <location evidence="2">Cell membrane</location>
        <topology evidence="2">Multi-pass membrane protein</topology>
    </subcellularLocation>
</comment>
<evidence type="ECO:0000256" key="15">
    <source>
        <dbReference type="ARBA" id="ARBA00023136"/>
    </source>
</evidence>
<evidence type="ECO:0000256" key="10">
    <source>
        <dbReference type="ARBA" id="ARBA00022679"/>
    </source>
</evidence>
<comment type="caution">
    <text evidence="25">The sequence shown here is derived from an EMBL/GenBank/DDBJ whole genome shotgun (WGS) entry which is preliminary data.</text>
</comment>
<dbReference type="GO" id="GO:0004605">
    <property type="term" value="F:phosphatidate cytidylyltransferase activity"/>
    <property type="evidence" value="ECO:0007669"/>
    <property type="project" value="UniProtKB-EC"/>
</dbReference>
<evidence type="ECO:0000256" key="11">
    <source>
        <dbReference type="ARBA" id="ARBA00022692"/>
    </source>
</evidence>
<evidence type="ECO:0000256" key="22">
    <source>
        <dbReference type="ARBA" id="ARBA00032743"/>
    </source>
</evidence>
<keyword evidence="11 24" id="KW-0812">Transmembrane</keyword>
<evidence type="ECO:0000313" key="26">
    <source>
        <dbReference type="Proteomes" id="UP000271339"/>
    </source>
</evidence>
<reference evidence="25 26" key="1">
    <citation type="submission" date="2018-10" db="EMBL/GenBank/DDBJ databases">
        <title>Genomic Encyclopedia of Archaeal and Bacterial Type Strains, Phase II (KMG-II): from individual species to whole genera.</title>
        <authorList>
            <person name="Goeker M."/>
        </authorList>
    </citation>
    <scope>NUCLEOTIDE SEQUENCE [LARGE SCALE GENOMIC DNA]</scope>
    <source>
        <strain evidence="25 26">DSM 23424</strain>
    </source>
</reference>
<keyword evidence="12 25" id="KW-0548">Nucleotidyltransferase</keyword>
<proteinExistence type="inferred from homology"/>
<evidence type="ECO:0000256" key="12">
    <source>
        <dbReference type="ARBA" id="ARBA00022695"/>
    </source>
</evidence>
<feature type="transmembrane region" description="Helical" evidence="24">
    <location>
        <begin position="12"/>
        <end position="41"/>
    </location>
</feature>
<feature type="transmembrane region" description="Helical" evidence="24">
    <location>
        <begin position="108"/>
        <end position="130"/>
    </location>
</feature>
<organism evidence="25 26">
    <name type="scientific">Ulvibacter antarcticus</name>
    <dbReference type="NCBI Taxonomy" id="442714"/>
    <lineage>
        <taxon>Bacteria</taxon>
        <taxon>Pseudomonadati</taxon>
        <taxon>Bacteroidota</taxon>
        <taxon>Flavobacteriia</taxon>
        <taxon>Flavobacteriales</taxon>
        <taxon>Flavobacteriaceae</taxon>
        <taxon>Ulvibacter</taxon>
    </lineage>
</organism>
<evidence type="ECO:0000256" key="9">
    <source>
        <dbReference type="ARBA" id="ARBA00022516"/>
    </source>
</evidence>
<dbReference type="RefSeq" id="WP_121908204.1">
    <property type="nucleotide sequence ID" value="NZ_REFC01000014.1"/>
</dbReference>
<evidence type="ECO:0000313" key="25">
    <source>
        <dbReference type="EMBL" id="RMA57853.1"/>
    </source>
</evidence>
<feature type="transmembrane region" description="Helical" evidence="24">
    <location>
        <begin position="136"/>
        <end position="155"/>
    </location>
</feature>
<evidence type="ECO:0000256" key="14">
    <source>
        <dbReference type="ARBA" id="ARBA00023098"/>
    </source>
</evidence>
<feature type="transmembrane region" description="Helical" evidence="24">
    <location>
        <begin position="77"/>
        <end position="96"/>
    </location>
</feature>
<comment type="pathway">
    <text evidence="4">Lipid metabolism.</text>
</comment>
<evidence type="ECO:0000256" key="16">
    <source>
        <dbReference type="ARBA" id="ARBA00023209"/>
    </source>
</evidence>
<feature type="transmembrane region" description="Helical" evidence="24">
    <location>
        <begin position="207"/>
        <end position="227"/>
    </location>
</feature>
<accession>A0A3L9YAU4</accession>
<evidence type="ECO:0000256" key="23">
    <source>
        <dbReference type="ARBA" id="ARBA00033406"/>
    </source>
</evidence>
<evidence type="ECO:0000256" key="1">
    <source>
        <dbReference type="ARBA" id="ARBA00001698"/>
    </source>
</evidence>
<dbReference type="OrthoDB" id="9799199at2"/>
<evidence type="ECO:0000256" key="20">
    <source>
        <dbReference type="ARBA" id="ARBA00032253"/>
    </source>
</evidence>
<dbReference type="GO" id="GO:0005886">
    <property type="term" value="C:plasma membrane"/>
    <property type="evidence" value="ECO:0007669"/>
    <property type="project" value="UniProtKB-SubCell"/>
</dbReference>
<dbReference type="GO" id="GO:0016024">
    <property type="term" value="P:CDP-diacylglycerol biosynthetic process"/>
    <property type="evidence" value="ECO:0007669"/>
    <property type="project" value="TreeGrafter"/>
</dbReference>
<keyword evidence="26" id="KW-1185">Reference proteome</keyword>
<evidence type="ECO:0000256" key="18">
    <source>
        <dbReference type="ARBA" id="ARBA00029893"/>
    </source>
</evidence>
<dbReference type="EMBL" id="REFC01000014">
    <property type="protein sequence ID" value="RMA57853.1"/>
    <property type="molecule type" value="Genomic_DNA"/>
</dbReference>
<feature type="transmembrane region" description="Helical" evidence="24">
    <location>
        <begin position="53"/>
        <end position="71"/>
    </location>
</feature>
<evidence type="ECO:0000256" key="6">
    <source>
        <dbReference type="ARBA" id="ARBA00012487"/>
    </source>
</evidence>
<keyword evidence="9" id="KW-0444">Lipid biosynthesis</keyword>
<dbReference type="PANTHER" id="PTHR46382:SF1">
    <property type="entry name" value="PHOSPHATIDATE CYTIDYLYLTRANSFERASE"/>
    <property type="match status" value="1"/>
</dbReference>
<keyword evidence="16" id="KW-0594">Phospholipid biosynthesis</keyword>